<keyword evidence="2" id="KW-0472">Membrane</keyword>
<evidence type="ECO:0000256" key="1">
    <source>
        <dbReference type="SAM" id="MobiDB-lite"/>
    </source>
</evidence>
<dbReference type="GeneID" id="27904510"/>
<feature type="transmembrane region" description="Helical" evidence="2">
    <location>
        <begin position="183"/>
        <end position="201"/>
    </location>
</feature>
<dbReference type="Proteomes" id="UP000016931">
    <property type="component" value="Unassembled WGS sequence"/>
</dbReference>
<keyword evidence="2" id="KW-1133">Transmembrane helix</keyword>
<evidence type="ECO:0000256" key="2">
    <source>
        <dbReference type="SAM" id="Phobius"/>
    </source>
</evidence>
<evidence type="ECO:0000313" key="3">
    <source>
        <dbReference type="EMBL" id="EMF08007.1"/>
    </source>
</evidence>
<dbReference type="PANTHER" id="PTHR35394">
    <property type="entry name" value="DUF3176 DOMAIN-CONTAINING PROTEIN"/>
    <property type="match status" value="1"/>
</dbReference>
<reference evidence="3 4" key="1">
    <citation type="journal article" date="2012" name="PLoS Pathog.">
        <title>Diverse lifestyles and strategies of plant pathogenesis encoded in the genomes of eighteen Dothideomycetes fungi.</title>
        <authorList>
            <person name="Ohm R.A."/>
            <person name="Feau N."/>
            <person name="Henrissat B."/>
            <person name="Schoch C.L."/>
            <person name="Horwitz B.A."/>
            <person name="Barry K.W."/>
            <person name="Condon B.J."/>
            <person name="Copeland A.C."/>
            <person name="Dhillon B."/>
            <person name="Glaser F."/>
            <person name="Hesse C.N."/>
            <person name="Kosti I."/>
            <person name="LaButti K."/>
            <person name="Lindquist E.A."/>
            <person name="Lucas S."/>
            <person name="Salamov A.A."/>
            <person name="Bradshaw R.E."/>
            <person name="Ciuffetti L."/>
            <person name="Hamelin R.C."/>
            <person name="Kema G.H.J."/>
            <person name="Lawrence C."/>
            <person name="Scott J.A."/>
            <person name="Spatafora J.W."/>
            <person name="Turgeon B.G."/>
            <person name="de Wit P.J.G.M."/>
            <person name="Zhong S."/>
            <person name="Goodwin S.B."/>
            <person name="Grigoriev I.V."/>
        </authorList>
    </citation>
    <scope>NUCLEOTIDE SEQUENCE [LARGE SCALE GENOMIC DNA]</scope>
    <source>
        <strain evidence="3 4">SO2202</strain>
    </source>
</reference>
<keyword evidence="2" id="KW-0812">Transmembrane</keyword>
<gene>
    <name evidence="3" type="ORF">SEPMUDRAFT_152319</name>
</gene>
<accession>M3CV32</accession>
<keyword evidence="4" id="KW-1185">Reference proteome</keyword>
<dbReference type="STRING" id="692275.M3CV32"/>
<evidence type="ECO:0000313" key="4">
    <source>
        <dbReference type="Proteomes" id="UP000016931"/>
    </source>
</evidence>
<dbReference type="AlphaFoldDB" id="M3CV32"/>
<feature type="region of interest" description="Disordered" evidence="1">
    <location>
        <begin position="1"/>
        <end position="63"/>
    </location>
</feature>
<feature type="compositionally biased region" description="Polar residues" evidence="1">
    <location>
        <begin position="48"/>
        <end position="57"/>
    </location>
</feature>
<dbReference type="HOGENOM" id="CLU_015092_1_0_1"/>
<dbReference type="InterPro" id="IPR021514">
    <property type="entry name" value="DUF3176"/>
</dbReference>
<feature type="transmembrane region" description="Helical" evidence="2">
    <location>
        <begin position="110"/>
        <end position="133"/>
    </location>
</feature>
<proteinExistence type="predicted"/>
<dbReference type="eggNOG" id="ENOG502SP41">
    <property type="taxonomic scope" value="Eukaryota"/>
</dbReference>
<dbReference type="OMA" id="NESTWYW"/>
<name>M3CV32_SPHMS</name>
<feature type="transmembrane region" description="Helical" evidence="2">
    <location>
        <begin position="623"/>
        <end position="647"/>
    </location>
</feature>
<sequence>MESQALRVNQRRDSQHATSGYVPVTTLGDPDDDIGSTTGARHSETSSDKATSISTRQGPPPLKHERRRSRVWWYIWWQSILAVLLAVAAVVASFVTLYPYQGNPLPDWPFYITIGALLSTYSVVLRTAVGFVLGEGLAQLKWRWYHQEQPLYDLSLHDEASRGPLGALLLLWRLRSSPLIGGWQWLGCVLIPVTLLVGPFTQQILRYVPCSMQVDSSIRQAAIPRASIFLSQGDLREISGITLTLAEQASINAGMFQYSGQEGVFCHSGNCTIPSYSAVGCCARCRDISSQVQVVSNDGTTLGNNPIRNTTTFIPDGLNVTYSDGSIEPSYQVHLATFGIPGADAKYGGRFGRGPSQILIGLPGVAAMDPVTLAPPAGCDDMATNQTWRCQGYGAAECSLVPCIRTYTANITNGVMQETITGEHDAFGKGTWPSGSTVAAAVQLSCLDDSDRALLRKANYTLESLTDWMAYNMTNGGNGAVRISARASNPYIDPFLLELGVFENKTAARGCMWAIQEDFADALNSYLVETASGDVTSIIQKSTASTKRLYQVTGSQLLQNIYNYGTFSFQRTESIFQNMSLSVTNHMRTTPGPTTPPLLFANGTTSPALGATFTTKTCVNVQWAWFALPIALTILTLLFFGGVMWVVSRGVPRDARTWKSSPLPLVFWGPDVLENTSGSSRRRRSLIGTSADVADTIDTTTDTVVVESAHVEDMDAAAKQILVKLVVNEKGIAKLERVEEMKEI</sequence>
<dbReference type="EMBL" id="KB456272">
    <property type="protein sequence ID" value="EMF08007.1"/>
    <property type="molecule type" value="Genomic_DNA"/>
</dbReference>
<dbReference type="RefSeq" id="XP_016756128.1">
    <property type="nucleotide sequence ID" value="XM_016907373.1"/>
</dbReference>
<dbReference type="PANTHER" id="PTHR35394:SF5">
    <property type="entry name" value="DUF3176 DOMAIN-CONTAINING PROTEIN"/>
    <property type="match status" value="1"/>
</dbReference>
<feature type="transmembrane region" description="Helical" evidence="2">
    <location>
        <begin position="71"/>
        <end position="98"/>
    </location>
</feature>
<protein>
    <submittedName>
        <fullName evidence="3">Uncharacterized protein</fullName>
    </submittedName>
</protein>
<dbReference type="OrthoDB" id="5376804at2759"/>
<organism evidence="3 4">
    <name type="scientific">Sphaerulina musiva (strain SO2202)</name>
    <name type="common">Poplar stem canker fungus</name>
    <name type="synonym">Septoria musiva</name>
    <dbReference type="NCBI Taxonomy" id="692275"/>
    <lineage>
        <taxon>Eukaryota</taxon>
        <taxon>Fungi</taxon>
        <taxon>Dikarya</taxon>
        <taxon>Ascomycota</taxon>
        <taxon>Pezizomycotina</taxon>
        <taxon>Dothideomycetes</taxon>
        <taxon>Dothideomycetidae</taxon>
        <taxon>Mycosphaerellales</taxon>
        <taxon>Mycosphaerellaceae</taxon>
        <taxon>Sphaerulina</taxon>
    </lineage>
</organism>
<dbReference type="Pfam" id="PF11374">
    <property type="entry name" value="DUF3176"/>
    <property type="match status" value="1"/>
</dbReference>